<organism evidence="1 2">
    <name type="scientific">Prevotella heparinolytica</name>
    <dbReference type="NCBI Taxonomy" id="28113"/>
    <lineage>
        <taxon>Bacteria</taxon>
        <taxon>Pseudomonadati</taxon>
        <taxon>Bacteroidota</taxon>
        <taxon>Bacteroidia</taxon>
        <taxon>Bacteroidales</taxon>
        <taxon>Bacteroidaceae</taxon>
        <taxon>Bacteroides</taxon>
    </lineage>
</organism>
<comment type="caution">
    <text evidence="1">The sequence shown here is derived from an EMBL/GenBank/DDBJ whole genome shotgun (WGS) entry which is preliminary data.</text>
</comment>
<reference evidence="1 2" key="1">
    <citation type="submission" date="2019-03" db="EMBL/GenBank/DDBJ databases">
        <title>Genomic Encyclopedia of Type Strains, Phase IV (KMG-IV): sequencing the most valuable type-strain genomes for metagenomic binning, comparative biology and taxonomic classification.</title>
        <authorList>
            <person name="Goeker M."/>
        </authorList>
    </citation>
    <scope>NUCLEOTIDE SEQUENCE [LARGE SCALE GENOMIC DNA]</scope>
    <source>
        <strain evidence="1 2">DSM 23917</strain>
    </source>
</reference>
<dbReference type="Proteomes" id="UP000295600">
    <property type="component" value="Unassembled WGS sequence"/>
</dbReference>
<dbReference type="EMBL" id="SLXB01000002">
    <property type="protein sequence ID" value="TCO96025.1"/>
    <property type="molecule type" value="Genomic_DNA"/>
</dbReference>
<dbReference type="AlphaFoldDB" id="A0A2R3MPR2"/>
<accession>A0A2R3MPR2</accession>
<dbReference type="GeneID" id="94547493"/>
<dbReference type="RefSeq" id="WP_106068592.1">
    <property type="nucleotide sequence ID" value="NZ_CAUSQV010000011.1"/>
</dbReference>
<protein>
    <submittedName>
        <fullName evidence="1">RseC/MucC-like positive regulator of sigma(E)</fullName>
    </submittedName>
</protein>
<name>A0A2R3MPR2_9BACE</name>
<dbReference type="KEGG" id="bhf:C3V43_03355"/>
<proteinExistence type="predicted"/>
<sequence length="140" mass="15350">MANTIIRHQGIVENISDSHLQVRIVQTSACASCSAKGHCTAAETKEKLVDVYDVNAASYSPGDRVWVAGRLSMGAMAVLLAFILPFLVLIVSLFVLMAVRNDELFAALGSLALLIPYYYILWLNKARIGKKFSFSVQPMN</sequence>
<dbReference type="Pfam" id="PF04246">
    <property type="entry name" value="RseC_MucC"/>
    <property type="match status" value="1"/>
</dbReference>
<evidence type="ECO:0000313" key="1">
    <source>
        <dbReference type="EMBL" id="TCO96025.1"/>
    </source>
</evidence>
<evidence type="ECO:0000313" key="2">
    <source>
        <dbReference type="Proteomes" id="UP000295600"/>
    </source>
</evidence>
<gene>
    <name evidence="1" type="ORF">EV202_102128</name>
</gene>